<evidence type="ECO:0000313" key="1">
    <source>
        <dbReference type="EMBL" id="TPN83869.1"/>
    </source>
</evidence>
<protein>
    <recommendedName>
        <fullName evidence="3">Metal-dependent HD superfamily phosphohydrolase</fullName>
    </recommendedName>
</protein>
<keyword evidence="2" id="KW-1185">Reference proteome</keyword>
<dbReference type="SUPFAM" id="SSF109604">
    <property type="entry name" value="HD-domain/PDEase-like"/>
    <property type="match status" value="1"/>
</dbReference>
<reference evidence="1 2" key="1">
    <citation type="submission" date="2019-06" db="EMBL/GenBank/DDBJ databases">
        <authorList>
            <person name="Meng X."/>
        </authorList>
    </citation>
    <scope>NUCLEOTIDE SEQUENCE [LARGE SCALE GENOMIC DNA]</scope>
    <source>
        <strain evidence="1 2">M625</strain>
    </source>
</reference>
<dbReference type="PANTHER" id="PTHR21174:SF0">
    <property type="entry name" value="HD PHOSPHOHYDROLASE FAMILY PROTEIN-RELATED"/>
    <property type="match status" value="1"/>
</dbReference>
<dbReference type="EMBL" id="VFWZ01000006">
    <property type="protein sequence ID" value="TPN83869.1"/>
    <property type="molecule type" value="Genomic_DNA"/>
</dbReference>
<dbReference type="Proteomes" id="UP000315540">
    <property type="component" value="Unassembled WGS sequence"/>
</dbReference>
<dbReference type="Gene3D" id="1.10.3210.10">
    <property type="entry name" value="Hypothetical protein af1432"/>
    <property type="match status" value="1"/>
</dbReference>
<accession>A0A504JAE1</accession>
<dbReference type="AlphaFoldDB" id="A0A504JAE1"/>
<organism evidence="1 2">
    <name type="scientific">Aquimarina algicola</name>
    <dbReference type="NCBI Taxonomy" id="2589995"/>
    <lineage>
        <taxon>Bacteria</taxon>
        <taxon>Pseudomonadati</taxon>
        <taxon>Bacteroidota</taxon>
        <taxon>Flavobacteriia</taxon>
        <taxon>Flavobacteriales</taxon>
        <taxon>Flavobacteriaceae</taxon>
        <taxon>Aquimarina</taxon>
    </lineage>
</organism>
<evidence type="ECO:0008006" key="3">
    <source>
        <dbReference type="Google" id="ProtNLM"/>
    </source>
</evidence>
<name>A0A504JAE1_9FLAO</name>
<proteinExistence type="predicted"/>
<dbReference type="InterPro" id="IPR009218">
    <property type="entry name" value="HD_phosphohydro"/>
</dbReference>
<gene>
    <name evidence="1" type="ORF">FHK87_18045</name>
</gene>
<sequence>MLKETFIELCTQYINDAIYIESLWIDIEKQHTQKKRYYHNLSHLENLHKHLIHVKNDIKDWDMTLFALFYHDYVYNILKQNNEEESAKKAVSVLKMMGVAENRIQLCNDIILATKGHTIDKNKDVNYFTDADLCILGSDWLAYQTYYKNVRKEYQYYPNFLYNKGRIKVLNHFLKMPKIFKTVYFSTKFEKTAKENIEKEIFNLSNIKP</sequence>
<dbReference type="PIRSF" id="PIRSF035170">
    <property type="entry name" value="HD_phosphohydro"/>
    <property type="match status" value="1"/>
</dbReference>
<comment type="caution">
    <text evidence="1">The sequence shown here is derived from an EMBL/GenBank/DDBJ whole genome shotgun (WGS) entry which is preliminary data.</text>
</comment>
<evidence type="ECO:0000313" key="2">
    <source>
        <dbReference type="Proteomes" id="UP000315540"/>
    </source>
</evidence>
<dbReference type="PANTHER" id="PTHR21174">
    <property type="match status" value="1"/>
</dbReference>
<dbReference type="RefSeq" id="WP_140595175.1">
    <property type="nucleotide sequence ID" value="NZ_VFWZ01000006.1"/>
</dbReference>
<dbReference type="OrthoDB" id="9808993at2"/>